<feature type="transmembrane region" description="Helical" evidence="1">
    <location>
        <begin position="75"/>
        <end position="92"/>
    </location>
</feature>
<keyword evidence="1" id="KW-0472">Membrane</keyword>
<name>A0A841PLK3_9BACL</name>
<keyword evidence="1" id="KW-1133">Transmembrane helix</keyword>
<comment type="caution">
    <text evidence="2">The sequence shown here is derived from an EMBL/GenBank/DDBJ whole genome shotgun (WGS) entry which is preliminary data.</text>
</comment>
<sequence>METSTLMPPARWTYENHDLLSFFVRRMAYVALNPSHFCLQSALVAHVIKNVHIFNRTEEKASDFKEYAEKEFPSLTFHVSSVELVIGLFYVYRYIYRPRLLTCL</sequence>
<reference evidence="2 3" key="1">
    <citation type="submission" date="2020-08" db="EMBL/GenBank/DDBJ databases">
        <title>Genomic Encyclopedia of Type Strains, Phase IV (KMG-IV): sequencing the most valuable type-strain genomes for metagenomic binning, comparative biology and taxonomic classification.</title>
        <authorList>
            <person name="Goeker M."/>
        </authorList>
    </citation>
    <scope>NUCLEOTIDE SEQUENCE [LARGE SCALE GENOMIC DNA]</scope>
    <source>
        <strain evidence="2 3">DSM 21769</strain>
    </source>
</reference>
<gene>
    <name evidence="2" type="ORF">HNR44_000513</name>
</gene>
<dbReference type="AlphaFoldDB" id="A0A841PLK3"/>
<protein>
    <submittedName>
        <fullName evidence="2">Uncharacterized protein</fullName>
    </submittedName>
</protein>
<dbReference type="Proteomes" id="UP000568839">
    <property type="component" value="Unassembled WGS sequence"/>
</dbReference>
<evidence type="ECO:0000256" key="1">
    <source>
        <dbReference type="SAM" id="Phobius"/>
    </source>
</evidence>
<keyword evidence="3" id="KW-1185">Reference proteome</keyword>
<proteinExistence type="predicted"/>
<accession>A0A841PLK3</accession>
<keyword evidence="1" id="KW-0812">Transmembrane</keyword>
<organism evidence="2 3">
    <name type="scientific">Geomicrobium halophilum</name>
    <dbReference type="NCBI Taxonomy" id="549000"/>
    <lineage>
        <taxon>Bacteria</taxon>
        <taxon>Bacillati</taxon>
        <taxon>Bacillota</taxon>
        <taxon>Bacilli</taxon>
        <taxon>Bacillales</taxon>
        <taxon>Geomicrobium</taxon>
    </lineage>
</organism>
<dbReference type="EMBL" id="JACHHJ010000001">
    <property type="protein sequence ID" value="MBB6448564.1"/>
    <property type="molecule type" value="Genomic_DNA"/>
</dbReference>
<evidence type="ECO:0000313" key="2">
    <source>
        <dbReference type="EMBL" id="MBB6448564.1"/>
    </source>
</evidence>
<evidence type="ECO:0000313" key="3">
    <source>
        <dbReference type="Proteomes" id="UP000568839"/>
    </source>
</evidence>